<evidence type="ECO:0000313" key="3">
    <source>
        <dbReference type="Proteomes" id="UP000186817"/>
    </source>
</evidence>
<name>A0A1Q9F2R8_SYMMI</name>
<dbReference type="EMBL" id="LSRX01000021">
    <property type="protein sequence ID" value="OLQ13947.1"/>
    <property type="molecule type" value="Genomic_DNA"/>
</dbReference>
<comment type="caution">
    <text evidence="2">The sequence shown here is derived from an EMBL/GenBank/DDBJ whole genome shotgun (WGS) entry which is preliminary data.</text>
</comment>
<gene>
    <name evidence="2" type="ORF">AK812_SmicGene1963</name>
</gene>
<accession>A0A1Q9F2R8</accession>
<sequence length="574" mass="63880">MEEEVHWNSKRRAHVDKPPAGKGIECTARQQQEGLGTASLRPYLRARLELPLFATWCRAAGGALQPGFQRPDPELFSEALRRSRFKAQREALLASGMRLSLEPGRSLCSCWATHWSRQRCVYGGTCRGNAKEALCGWQLRTRACLHGKHLKNKHLWEARVRSPGKAEETASALQRKRRTGDEDRRVIVPAVQKMERIEEPGGTGHIPPQLSRHRTADLCISRFETGFEPFEHWSCTSARTEARSHAPMNQSLMGPLVILCLGQREYRAWRENFQSFGLNGYGTSASLLDSPASLVSTERLKRPAVYRHSKPDNAVGAAESTAAQAGRARKPRRSQHDAVVSGLAVLSVMPGDAVGISSRDRDHVTVSRALHLREAPEQGSLALCSLVTKCWLTDLQSSVCDAFEDSATSMIGKSFAGASLTADHIVDVVFPLMMSMMLEWTFMSNQEMIQTEESVAGEIWHETRGMATIQIHRVTEIIFKPPRRTANEKVCRPHRDTNGLSSYQGARFSAAQNSQGPVLEEDHALVFRVNTAPCRHSALVLRQVRCRACIGKNPRAYSEEQTDWQVLCRLGSAG</sequence>
<dbReference type="OrthoDB" id="10317070at2759"/>
<reference evidence="2 3" key="1">
    <citation type="submission" date="2016-02" db="EMBL/GenBank/DDBJ databases">
        <title>Genome analysis of coral dinoflagellate symbionts highlights evolutionary adaptations to a symbiotic lifestyle.</title>
        <authorList>
            <person name="Aranda M."/>
            <person name="Li Y."/>
            <person name="Liew Y.J."/>
            <person name="Baumgarten S."/>
            <person name="Simakov O."/>
            <person name="Wilson M."/>
            <person name="Piel J."/>
            <person name="Ashoor H."/>
            <person name="Bougouffa S."/>
            <person name="Bajic V.B."/>
            <person name="Ryu T."/>
            <person name="Ravasi T."/>
            <person name="Bayer T."/>
            <person name="Micklem G."/>
            <person name="Kim H."/>
            <person name="Bhak J."/>
            <person name="Lajeunesse T.C."/>
            <person name="Voolstra C.R."/>
        </authorList>
    </citation>
    <scope>NUCLEOTIDE SEQUENCE [LARGE SCALE GENOMIC DNA]</scope>
    <source>
        <strain evidence="2 3">CCMP2467</strain>
    </source>
</reference>
<feature type="region of interest" description="Disordered" evidence="1">
    <location>
        <begin position="1"/>
        <end position="23"/>
    </location>
</feature>
<protein>
    <submittedName>
        <fullName evidence="2">Uncharacterized protein</fullName>
    </submittedName>
</protein>
<evidence type="ECO:0000313" key="2">
    <source>
        <dbReference type="EMBL" id="OLQ13947.1"/>
    </source>
</evidence>
<feature type="region of interest" description="Disordered" evidence="1">
    <location>
        <begin position="161"/>
        <end position="183"/>
    </location>
</feature>
<organism evidence="2 3">
    <name type="scientific">Symbiodinium microadriaticum</name>
    <name type="common">Dinoflagellate</name>
    <name type="synonym">Zooxanthella microadriatica</name>
    <dbReference type="NCBI Taxonomy" id="2951"/>
    <lineage>
        <taxon>Eukaryota</taxon>
        <taxon>Sar</taxon>
        <taxon>Alveolata</taxon>
        <taxon>Dinophyceae</taxon>
        <taxon>Suessiales</taxon>
        <taxon>Symbiodiniaceae</taxon>
        <taxon>Symbiodinium</taxon>
    </lineage>
</organism>
<proteinExistence type="predicted"/>
<dbReference type="AlphaFoldDB" id="A0A1Q9F2R8"/>
<dbReference type="Proteomes" id="UP000186817">
    <property type="component" value="Unassembled WGS sequence"/>
</dbReference>
<evidence type="ECO:0000256" key="1">
    <source>
        <dbReference type="SAM" id="MobiDB-lite"/>
    </source>
</evidence>
<keyword evidence="3" id="KW-1185">Reference proteome</keyword>
<feature type="region of interest" description="Disordered" evidence="1">
    <location>
        <begin position="310"/>
        <end position="334"/>
    </location>
</feature>